<reference evidence="1 2" key="1">
    <citation type="journal article" date="2019" name="Commun. Biol.">
        <title>The bagworm genome reveals a unique fibroin gene that provides high tensile strength.</title>
        <authorList>
            <person name="Kono N."/>
            <person name="Nakamura H."/>
            <person name="Ohtoshi R."/>
            <person name="Tomita M."/>
            <person name="Numata K."/>
            <person name="Arakawa K."/>
        </authorList>
    </citation>
    <scope>NUCLEOTIDE SEQUENCE [LARGE SCALE GENOMIC DNA]</scope>
</reference>
<evidence type="ECO:0000313" key="2">
    <source>
        <dbReference type="Proteomes" id="UP000299102"/>
    </source>
</evidence>
<dbReference type="AlphaFoldDB" id="A0A4C1VNX1"/>
<keyword evidence="2" id="KW-1185">Reference proteome</keyword>
<dbReference type="EMBL" id="BGZK01000388">
    <property type="protein sequence ID" value="GBP40798.1"/>
    <property type="molecule type" value="Genomic_DNA"/>
</dbReference>
<protein>
    <submittedName>
        <fullName evidence="1">Uncharacterized protein</fullName>
    </submittedName>
</protein>
<accession>A0A4C1VNX1</accession>
<dbReference type="Proteomes" id="UP000299102">
    <property type="component" value="Unassembled WGS sequence"/>
</dbReference>
<gene>
    <name evidence="1" type="ORF">EVAR_87059_1</name>
</gene>
<name>A0A4C1VNX1_EUMVA</name>
<evidence type="ECO:0000313" key="1">
    <source>
        <dbReference type="EMBL" id="GBP40798.1"/>
    </source>
</evidence>
<organism evidence="1 2">
    <name type="scientific">Eumeta variegata</name>
    <name type="common">Bagworm moth</name>
    <name type="synonym">Eumeta japonica</name>
    <dbReference type="NCBI Taxonomy" id="151549"/>
    <lineage>
        <taxon>Eukaryota</taxon>
        <taxon>Metazoa</taxon>
        <taxon>Ecdysozoa</taxon>
        <taxon>Arthropoda</taxon>
        <taxon>Hexapoda</taxon>
        <taxon>Insecta</taxon>
        <taxon>Pterygota</taxon>
        <taxon>Neoptera</taxon>
        <taxon>Endopterygota</taxon>
        <taxon>Lepidoptera</taxon>
        <taxon>Glossata</taxon>
        <taxon>Ditrysia</taxon>
        <taxon>Tineoidea</taxon>
        <taxon>Psychidae</taxon>
        <taxon>Oiketicinae</taxon>
        <taxon>Eumeta</taxon>
    </lineage>
</organism>
<proteinExistence type="predicted"/>
<sequence length="76" mass="8331">MTIAPVAFRCTMSARPAIYRWCLHGTVTFATVIAHDMRAPPSLAVAVTFCATLEAIDMSGFLSDRSLATDVWEPRN</sequence>
<comment type="caution">
    <text evidence="1">The sequence shown here is derived from an EMBL/GenBank/DDBJ whole genome shotgun (WGS) entry which is preliminary data.</text>
</comment>